<keyword evidence="2" id="KW-1185">Reference proteome</keyword>
<dbReference type="KEGG" id="vg:80402152"/>
<accession>A0AA35G9Y7</accession>
<evidence type="ECO:0000313" key="2">
    <source>
        <dbReference type="Proteomes" id="UP001162249"/>
    </source>
</evidence>
<dbReference type="EMBL" id="LC711080">
    <property type="protein sequence ID" value="BDI54997.1"/>
    <property type="molecule type" value="Genomic_DNA"/>
</dbReference>
<name>A0AA35G9Y7_9CAUD</name>
<protein>
    <submittedName>
        <fullName evidence="1">DUF1922 containing protein</fullName>
    </submittedName>
</protein>
<evidence type="ECO:0000313" key="1">
    <source>
        <dbReference type="EMBL" id="BDI54997.1"/>
    </source>
</evidence>
<proteinExistence type="predicted"/>
<dbReference type="GeneID" id="80402152"/>
<organism evidence="1 2">
    <name type="scientific">Lokiarchaeia virus VerdaV4</name>
    <dbReference type="NCBI Taxonomy" id="3070172"/>
    <lineage>
        <taxon>Viruses</taxon>
        <taxon>Duplodnaviria</taxon>
        <taxon>Heunggongvirae</taxon>
        <taxon>Uroviricota</taxon>
        <taxon>Caudoviricetes</taxon>
        <taxon>Verdandiviridae</taxon>
        <taxon>Dolusvirus</taxon>
        <taxon>Dolusvirus pacificense</taxon>
    </lineage>
</organism>
<reference evidence="1 2" key="1">
    <citation type="journal article" date="2022" name="Nat. Microbiol.">
        <title>Three families of Asgard archaeal viruses identified in metagenome-assembled genomes.</title>
        <authorList>
            <person name="Medvedeva S."/>
            <person name="Sun J."/>
            <person name="Yutin N."/>
            <person name="Koonin E.V."/>
            <person name="Nunoura T."/>
            <person name="Rinke C."/>
            <person name="Krupovic M."/>
        </authorList>
    </citation>
    <scope>NUCLEOTIDE SEQUENCE [LARGE SCALE GENOMIC DNA]</scope>
    <source>
        <strain evidence="1">VerdaV4</strain>
    </source>
</reference>
<dbReference type="RefSeq" id="YP_010772440.1">
    <property type="nucleotide sequence ID" value="NC_074643.1"/>
</dbReference>
<dbReference type="Proteomes" id="UP001162249">
    <property type="component" value="Segment"/>
</dbReference>
<sequence>MKVEMKCPCFDVWVWCDPRDCEMCGITMEELKKRASKIFSSPLDALKAFKEIKRRLNL</sequence>